<feature type="signal peptide" evidence="8">
    <location>
        <begin position="1"/>
        <end position="23"/>
    </location>
</feature>
<dbReference type="PANTHER" id="PTHR32227">
    <property type="entry name" value="GLUCAN ENDO-1,3-BETA-GLUCOSIDASE BG1-RELATED-RELATED"/>
    <property type="match status" value="1"/>
</dbReference>
<reference evidence="9" key="1">
    <citation type="journal article" date="2020" name="Plant Biotechnol. J.">
        <title>The pomegranate (Punica granatum L.) draft genome dissects genetic divergence between soft- and hard-seeded cultivars.</title>
        <authorList>
            <person name="Luo X."/>
            <person name="Li H."/>
            <person name="Wu Z."/>
            <person name="Yao W."/>
            <person name="Zhao P."/>
            <person name="Cao D."/>
            <person name="Yu H."/>
            <person name="Li K."/>
            <person name="Poudel K."/>
            <person name="Zhao D."/>
            <person name="Zhang F."/>
            <person name="Xia X."/>
            <person name="Chen L."/>
            <person name="Wang Q."/>
            <person name="Jing D."/>
            <person name="Cao S."/>
        </authorList>
    </citation>
    <scope>NUCLEOTIDE SEQUENCE [LARGE SCALE GENOMIC DNA]</scope>
    <source>
        <strain evidence="9">cv. Tunisia</strain>
    </source>
</reference>
<dbReference type="AlphaFoldDB" id="A0A6P8C6A9"/>
<dbReference type="Gene3D" id="3.20.20.80">
    <property type="entry name" value="Glycosidases"/>
    <property type="match status" value="1"/>
</dbReference>
<comment type="similarity">
    <text evidence="2 6">Belongs to the glycosyl hydrolase 17 family.</text>
</comment>
<keyword evidence="8" id="KW-0732">Signal</keyword>
<dbReference type="Pfam" id="PF00332">
    <property type="entry name" value="Glyco_hydro_17"/>
    <property type="match status" value="1"/>
</dbReference>
<keyword evidence="5 7" id="KW-0326">Glycosidase</keyword>
<accession>A0A6P8C6A9</accession>
<gene>
    <name evidence="10" type="primary">LOC116193711</name>
</gene>
<evidence type="ECO:0000256" key="5">
    <source>
        <dbReference type="ARBA" id="ARBA00023295"/>
    </source>
</evidence>
<dbReference type="InterPro" id="IPR044965">
    <property type="entry name" value="Glyco_hydro_17_plant"/>
</dbReference>
<dbReference type="GeneID" id="116193711"/>
<dbReference type="InterPro" id="IPR000490">
    <property type="entry name" value="Glyco_hydro_17"/>
</dbReference>
<evidence type="ECO:0000256" key="7">
    <source>
        <dbReference type="RuleBase" id="RU004336"/>
    </source>
</evidence>
<keyword evidence="9" id="KW-1185">Reference proteome</keyword>
<evidence type="ECO:0000256" key="4">
    <source>
        <dbReference type="ARBA" id="ARBA00022801"/>
    </source>
</evidence>
<evidence type="ECO:0000313" key="10">
    <source>
        <dbReference type="RefSeq" id="XP_031378320.1"/>
    </source>
</evidence>
<evidence type="ECO:0000313" key="9">
    <source>
        <dbReference type="Proteomes" id="UP000515151"/>
    </source>
</evidence>
<sequence>MRLVRKVLASILVLAIIVRPETTKCVEASLDIGVNYGMLGDNLPSPSDVIQLFKKYNIGKIRLFEPVPEVLQALRGSGIEVTIGVRDQDIPALAASPDATKQWFDTYVQPYADTDFPYIVVGNEIIPGEFDQYFVPAMKNFQNVLNGYGYAGIKVTTAIATTTLAVGYPPSAGAFMDSARATLAGILDFLSSTSSPLLANVYPYYAYVEDPVNVRLDYALFTASGPVVQDGSLSYSNLLDAQLDAIYSAMEKLGVSGVDLVVSESGWPSAGNGDIATPELAGTYNRNFLKKFLAMEGTPKRPNTYLEGFIFAMFNEDQKPAGIEQHFGLFNPDGTPVHPVFS</sequence>
<dbReference type="Proteomes" id="UP000515151">
    <property type="component" value="Chromosome 2"/>
</dbReference>
<dbReference type="RefSeq" id="XP_031378320.1">
    <property type="nucleotide sequence ID" value="XM_031522460.1"/>
</dbReference>
<dbReference type="InterPro" id="IPR017853">
    <property type="entry name" value="GH"/>
</dbReference>
<proteinExistence type="inferred from homology"/>
<evidence type="ECO:0000256" key="6">
    <source>
        <dbReference type="RuleBase" id="RU004335"/>
    </source>
</evidence>
<evidence type="ECO:0000256" key="8">
    <source>
        <dbReference type="SAM" id="SignalP"/>
    </source>
</evidence>
<dbReference type="GO" id="GO:0005975">
    <property type="term" value="P:carbohydrate metabolic process"/>
    <property type="evidence" value="ECO:0007669"/>
    <property type="project" value="InterPro"/>
</dbReference>
<comment type="catalytic activity">
    <reaction evidence="1">
        <text>Hydrolysis of (1-&gt;3)-beta-D-glucosidic linkages in (1-&gt;3)-beta-D-glucans.</text>
        <dbReference type="EC" id="3.2.1.39"/>
    </reaction>
</comment>
<protein>
    <recommendedName>
        <fullName evidence="3">glucan endo-1,3-beta-D-glucosidase</fullName>
        <ecNumber evidence="3">3.2.1.39</ecNumber>
    </recommendedName>
</protein>
<dbReference type="SUPFAM" id="SSF51445">
    <property type="entry name" value="(Trans)glycosidases"/>
    <property type="match status" value="1"/>
</dbReference>
<name>A0A6P8C6A9_PUNGR</name>
<dbReference type="GO" id="GO:0042973">
    <property type="term" value="F:glucan endo-1,3-beta-D-glucosidase activity"/>
    <property type="evidence" value="ECO:0007669"/>
    <property type="project" value="UniProtKB-EC"/>
</dbReference>
<dbReference type="FunFam" id="3.20.20.80:FF:000010">
    <property type="entry name" value="glucan endo-1,3-beta-glucosidase, basic"/>
    <property type="match status" value="1"/>
</dbReference>
<evidence type="ECO:0000256" key="3">
    <source>
        <dbReference type="ARBA" id="ARBA00012780"/>
    </source>
</evidence>
<dbReference type="PROSITE" id="PS00587">
    <property type="entry name" value="GLYCOSYL_HYDROL_F17"/>
    <property type="match status" value="1"/>
</dbReference>
<evidence type="ECO:0000256" key="1">
    <source>
        <dbReference type="ARBA" id="ARBA00000382"/>
    </source>
</evidence>
<feature type="chain" id="PRO_5027918290" description="glucan endo-1,3-beta-D-glucosidase" evidence="8">
    <location>
        <begin position="24"/>
        <end position="342"/>
    </location>
</feature>
<dbReference type="EC" id="3.2.1.39" evidence="3"/>
<reference evidence="10" key="2">
    <citation type="submission" date="2025-08" db="UniProtKB">
        <authorList>
            <consortium name="RefSeq"/>
        </authorList>
    </citation>
    <scope>IDENTIFICATION</scope>
    <source>
        <tissue evidence="10">Leaf</tissue>
    </source>
</reference>
<keyword evidence="4 7" id="KW-0378">Hydrolase</keyword>
<dbReference type="OrthoDB" id="941679at2759"/>
<organism evidence="9 10">
    <name type="scientific">Punica granatum</name>
    <name type="common">Pomegranate</name>
    <dbReference type="NCBI Taxonomy" id="22663"/>
    <lineage>
        <taxon>Eukaryota</taxon>
        <taxon>Viridiplantae</taxon>
        <taxon>Streptophyta</taxon>
        <taxon>Embryophyta</taxon>
        <taxon>Tracheophyta</taxon>
        <taxon>Spermatophyta</taxon>
        <taxon>Magnoliopsida</taxon>
        <taxon>eudicotyledons</taxon>
        <taxon>Gunneridae</taxon>
        <taxon>Pentapetalae</taxon>
        <taxon>rosids</taxon>
        <taxon>malvids</taxon>
        <taxon>Myrtales</taxon>
        <taxon>Lythraceae</taxon>
        <taxon>Punica</taxon>
    </lineage>
</organism>
<evidence type="ECO:0000256" key="2">
    <source>
        <dbReference type="ARBA" id="ARBA00008773"/>
    </source>
</evidence>